<keyword evidence="4" id="KW-0175">Coiled coil</keyword>
<dbReference type="SUPFAM" id="SSF48452">
    <property type="entry name" value="TPR-like"/>
    <property type="match status" value="1"/>
</dbReference>
<evidence type="ECO:0000256" key="5">
    <source>
        <dbReference type="SAM" id="MobiDB-lite"/>
    </source>
</evidence>
<organism evidence="6 7">
    <name type="scientific">Pseudonocardia humida</name>
    <dbReference type="NCBI Taxonomy" id="2800819"/>
    <lineage>
        <taxon>Bacteria</taxon>
        <taxon>Bacillati</taxon>
        <taxon>Actinomycetota</taxon>
        <taxon>Actinomycetes</taxon>
        <taxon>Pseudonocardiales</taxon>
        <taxon>Pseudonocardiaceae</taxon>
        <taxon>Pseudonocardia</taxon>
    </lineage>
</organism>
<protein>
    <submittedName>
        <fullName evidence="6">Tetratricopeptide repeat protein</fullName>
    </submittedName>
</protein>
<dbReference type="SMART" id="SM00028">
    <property type="entry name" value="TPR"/>
    <property type="match status" value="2"/>
</dbReference>
<comment type="caution">
    <text evidence="6">The sequence shown here is derived from an EMBL/GenBank/DDBJ whole genome shotgun (WGS) entry which is preliminary data.</text>
</comment>
<evidence type="ECO:0000313" key="7">
    <source>
        <dbReference type="Proteomes" id="UP001165283"/>
    </source>
</evidence>
<evidence type="ECO:0000256" key="2">
    <source>
        <dbReference type="ARBA" id="ARBA00022803"/>
    </source>
</evidence>
<evidence type="ECO:0000256" key="4">
    <source>
        <dbReference type="SAM" id="Coils"/>
    </source>
</evidence>
<dbReference type="PROSITE" id="PS50005">
    <property type="entry name" value="TPR"/>
    <property type="match status" value="2"/>
</dbReference>
<feature type="repeat" description="TPR" evidence="3">
    <location>
        <begin position="266"/>
        <end position="299"/>
    </location>
</feature>
<accession>A0ABT1A2G0</accession>
<keyword evidence="7" id="KW-1185">Reference proteome</keyword>
<evidence type="ECO:0000313" key="6">
    <source>
        <dbReference type="EMBL" id="MCO1657173.1"/>
    </source>
</evidence>
<proteinExistence type="predicted"/>
<dbReference type="InterPro" id="IPR051685">
    <property type="entry name" value="Ycf3/AcsC/BcsC/TPR_MFPF"/>
</dbReference>
<feature type="region of interest" description="Disordered" evidence="5">
    <location>
        <begin position="327"/>
        <end position="367"/>
    </location>
</feature>
<keyword evidence="1" id="KW-0677">Repeat</keyword>
<dbReference type="Pfam" id="PF20308">
    <property type="entry name" value="TPR-S"/>
    <property type="match status" value="1"/>
</dbReference>
<dbReference type="InterPro" id="IPR011990">
    <property type="entry name" value="TPR-like_helical_dom_sf"/>
</dbReference>
<feature type="compositionally biased region" description="Polar residues" evidence="5">
    <location>
        <begin position="353"/>
        <end position="365"/>
    </location>
</feature>
<keyword evidence="2 3" id="KW-0802">TPR repeat</keyword>
<dbReference type="PROSITE" id="PS50293">
    <property type="entry name" value="TPR_REGION"/>
    <property type="match status" value="1"/>
</dbReference>
<dbReference type="RefSeq" id="WP_252440616.1">
    <property type="nucleotide sequence ID" value="NZ_JAGSOV010000040.1"/>
</dbReference>
<evidence type="ECO:0000256" key="1">
    <source>
        <dbReference type="ARBA" id="ARBA00022737"/>
    </source>
</evidence>
<dbReference type="Proteomes" id="UP001165283">
    <property type="component" value="Unassembled WGS sequence"/>
</dbReference>
<dbReference type="Gene3D" id="1.25.40.10">
    <property type="entry name" value="Tetratricopeptide repeat domain"/>
    <property type="match status" value="1"/>
</dbReference>
<evidence type="ECO:0000256" key="3">
    <source>
        <dbReference type="PROSITE-ProRule" id="PRU00339"/>
    </source>
</evidence>
<dbReference type="InterPro" id="IPR046880">
    <property type="entry name" value="TPR-S"/>
</dbReference>
<gene>
    <name evidence="6" type="ORF">KDL28_19115</name>
</gene>
<dbReference type="EMBL" id="JAGSOV010000040">
    <property type="protein sequence ID" value="MCO1657173.1"/>
    <property type="molecule type" value="Genomic_DNA"/>
</dbReference>
<dbReference type="PANTHER" id="PTHR44943:SF8">
    <property type="entry name" value="TPR REPEAT-CONTAINING PROTEIN MJ0263"/>
    <property type="match status" value="1"/>
</dbReference>
<feature type="repeat" description="TPR" evidence="3">
    <location>
        <begin position="300"/>
        <end position="333"/>
    </location>
</feature>
<sequence>MRREERFSCPSGNPHRARVVLRRATLSSGPGRLRWPPTIRSGSGGATLQADGPSIRIFVAMPGTTMGDGADLWDDIAEIKANLLQPAADRIGQRLGRPTELVIEKDKLAMGWIHGSMYAEAYRADVYIADLTGANPNVYLELGVRWAVRDGVTIPITQRIADVRFNAQANRVIPYGGMPNQLRPAIEQIVSAAVEGLQDPGRVDSPARISSPTVAIERSELDGLRQELERLRTERADDLVNAAHAAEWHHAVALLRQAIERNEHNFAAHFHLGVLLRKGSKHDDAVSALRDAARIKPNDAEVWRELGVALSLGGRFDEAEEAFQRSLGLDPANKETHSNRGGNYRRLARRSTDPSSRSASLQQAKASYGQAHEIDHSDTYPLINMALVDVGLDSELTDEEILEKLDLLTRLAVMNEPDDPWKRLDRTTTLALRGDAGAAVDAARAAVERIAADELASHLRSAADPLEDSLASPSVRAEQRAAISGVLAVFAEALASAGADRR</sequence>
<dbReference type="PANTHER" id="PTHR44943">
    <property type="entry name" value="CELLULOSE SYNTHASE OPERON PROTEIN C"/>
    <property type="match status" value="1"/>
</dbReference>
<dbReference type="InterPro" id="IPR019734">
    <property type="entry name" value="TPR_rpt"/>
</dbReference>
<reference evidence="6" key="1">
    <citation type="submission" date="2021-04" db="EMBL/GenBank/DDBJ databases">
        <title>Pseudonocardia sp. nov., isolated from sandy soil of mangrove forest.</title>
        <authorList>
            <person name="Zan Z."/>
            <person name="Huang R."/>
            <person name="Liu W."/>
        </authorList>
    </citation>
    <scope>NUCLEOTIDE SEQUENCE</scope>
    <source>
        <strain evidence="6">S2-4</strain>
    </source>
</reference>
<name>A0ABT1A2G0_9PSEU</name>
<feature type="coiled-coil region" evidence="4">
    <location>
        <begin position="214"/>
        <end position="241"/>
    </location>
</feature>